<evidence type="ECO:0000256" key="7">
    <source>
        <dbReference type="ARBA" id="ARBA00034754"/>
    </source>
</evidence>
<sequence length="347" mass="40009">MRIYHNKLSQSLHKELPLVCLVFGDEPWQKIDSLNQIKQQAKNQGFEEVIQYSADDKFDWQEVHNEYFAMSLFASRKVIEIELVNGKISEQGGKFLTELASQLIPDNILIIHGNKLDTRVTKKKWFTSLDKQGIYVAIYDIEGHHLHQWLNQQARQSGLRLSQDATHYLVTILEGNLLAMSQELEKFAMLYPNQQLELEQVEALSIKQAKFNPFQLVDTLLSANFKKLMLMLESLSHDGVHASQLIWILHKEISQLAQMHEALNQGEDFNGLCKSLRIWDKRKPVYQQAINNTKLSNIYIALSRLADVDQQIKSSSDFDDMLLLTDVCISVFHGEVTNQLSINYVNH</sequence>
<evidence type="ECO:0000259" key="11">
    <source>
        <dbReference type="Pfam" id="PF21694"/>
    </source>
</evidence>
<dbReference type="PANTHER" id="PTHR34388">
    <property type="entry name" value="DNA POLYMERASE III SUBUNIT DELTA"/>
    <property type="match status" value="1"/>
</dbReference>
<accession>A0ABQ6GZ57</accession>
<evidence type="ECO:0000256" key="3">
    <source>
        <dbReference type="ARBA" id="ARBA00022679"/>
    </source>
</evidence>
<reference evidence="12 13" key="1">
    <citation type="submission" date="2023-03" db="EMBL/GenBank/DDBJ databases">
        <title>Draft genome sequence of Thalassotalea eurytherma JCM 18482T.</title>
        <authorList>
            <person name="Sawabe T."/>
        </authorList>
    </citation>
    <scope>NUCLEOTIDE SEQUENCE [LARGE SCALE GENOMIC DNA]</scope>
    <source>
        <strain evidence="12 13">JCM 18482</strain>
    </source>
</reference>
<dbReference type="InterPro" id="IPR027417">
    <property type="entry name" value="P-loop_NTPase"/>
</dbReference>
<name>A0ABQ6GZ57_9GAMM</name>
<evidence type="ECO:0000256" key="8">
    <source>
        <dbReference type="ARBA" id="ARBA00049244"/>
    </source>
</evidence>
<keyword evidence="4" id="KW-0548">Nucleotidyltransferase</keyword>
<evidence type="ECO:0000256" key="9">
    <source>
        <dbReference type="NCBIfam" id="TIGR01128"/>
    </source>
</evidence>
<comment type="caution">
    <text evidence="12">The sequence shown here is derived from an EMBL/GenBank/DDBJ whole genome shotgun (WGS) entry which is preliminary data.</text>
</comment>
<evidence type="ECO:0000256" key="2">
    <source>
        <dbReference type="ARBA" id="ARBA00017703"/>
    </source>
</evidence>
<protein>
    <recommendedName>
        <fullName evidence="2 9">DNA polymerase III subunit delta</fullName>
        <ecNumber evidence="1 9">2.7.7.7</ecNumber>
    </recommendedName>
</protein>
<keyword evidence="13" id="KW-1185">Reference proteome</keyword>
<feature type="domain" description="DNA polymerase III delta subunit-like C-terminal" evidence="11">
    <location>
        <begin position="212"/>
        <end position="322"/>
    </location>
</feature>
<feature type="domain" description="DNA polymerase III delta N-terminal" evidence="10">
    <location>
        <begin position="21"/>
        <end position="136"/>
    </location>
</feature>
<dbReference type="Gene3D" id="1.20.272.10">
    <property type="match status" value="1"/>
</dbReference>
<evidence type="ECO:0000313" key="13">
    <source>
        <dbReference type="Proteomes" id="UP001157133"/>
    </source>
</evidence>
<evidence type="ECO:0000259" key="10">
    <source>
        <dbReference type="Pfam" id="PF06144"/>
    </source>
</evidence>
<evidence type="ECO:0000313" key="12">
    <source>
        <dbReference type="EMBL" id="GLX81236.1"/>
    </source>
</evidence>
<dbReference type="InterPro" id="IPR008921">
    <property type="entry name" value="DNA_pol3_clamp-load_cplx_C"/>
</dbReference>
<dbReference type="Pfam" id="PF21694">
    <property type="entry name" value="DNA_pol3_delta_C"/>
    <property type="match status" value="1"/>
</dbReference>
<evidence type="ECO:0000256" key="5">
    <source>
        <dbReference type="ARBA" id="ARBA00022705"/>
    </source>
</evidence>
<dbReference type="Proteomes" id="UP001157133">
    <property type="component" value="Unassembled WGS sequence"/>
</dbReference>
<dbReference type="EC" id="2.7.7.7" evidence="1 9"/>
<organism evidence="12 13">
    <name type="scientific">Thalassotalea eurytherma</name>
    <dbReference type="NCBI Taxonomy" id="1144278"/>
    <lineage>
        <taxon>Bacteria</taxon>
        <taxon>Pseudomonadati</taxon>
        <taxon>Pseudomonadota</taxon>
        <taxon>Gammaproteobacteria</taxon>
        <taxon>Alteromonadales</taxon>
        <taxon>Colwelliaceae</taxon>
        <taxon>Thalassotalea</taxon>
    </lineage>
</organism>
<comment type="catalytic activity">
    <reaction evidence="8">
        <text>DNA(n) + a 2'-deoxyribonucleoside 5'-triphosphate = DNA(n+1) + diphosphate</text>
        <dbReference type="Rhea" id="RHEA:22508"/>
        <dbReference type="Rhea" id="RHEA-COMP:17339"/>
        <dbReference type="Rhea" id="RHEA-COMP:17340"/>
        <dbReference type="ChEBI" id="CHEBI:33019"/>
        <dbReference type="ChEBI" id="CHEBI:61560"/>
        <dbReference type="ChEBI" id="CHEBI:173112"/>
        <dbReference type="EC" id="2.7.7.7"/>
    </reaction>
</comment>
<dbReference type="RefSeq" id="WP_284206559.1">
    <property type="nucleotide sequence ID" value="NZ_BSSU01000003.1"/>
</dbReference>
<evidence type="ECO:0000256" key="4">
    <source>
        <dbReference type="ARBA" id="ARBA00022695"/>
    </source>
</evidence>
<dbReference type="SUPFAM" id="SSF48019">
    <property type="entry name" value="post-AAA+ oligomerization domain-like"/>
    <property type="match status" value="1"/>
</dbReference>
<dbReference type="InterPro" id="IPR005790">
    <property type="entry name" value="DNA_polIII_delta"/>
</dbReference>
<dbReference type="SUPFAM" id="SSF52540">
    <property type="entry name" value="P-loop containing nucleoside triphosphate hydrolases"/>
    <property type="match status" value="1"/>
</dbReference>
<dbReference type="Gene3D" id="3.40.50.300">
    <property type="entry name" value="P-loop containing nucleotide triphosphate hydrolases"/>
    <property type="match status" value="1"/>
</dbReference>
<keyword evidence="6" id="KW-0239">DNA-directed DNA polymerase</keyword>
<dbReference type="InterPro" id="IPR048466">
    <property type="entry name" value="DNA_pol3_delta-like_C"/>
</dbReference>
<proteinExistence type="inferred from homology"/>
<dbReference type="CDD" id="cd18138">
    <property type="entry name" value="HLD_clamp_pol_III_delta"/>
    <property type="match status" value="1"/>
</dbReference>
<dbReference type="NCBIfam" id="TIGR01128">
    <property type="entry name" value="holA"/>
    <property type="match status" value="1"/>
</dbReference>
<dbReference type="InterPro" id="IPR010372">
    <property type="entry name" value="DNA_pol3_delta_N"/>
</dbReference>
<keyword evidence="5" id="KW-0235">DNA replication</keyword>
<evidence type="ECO:0000256" key="1">
    <source>
        <dbReference type="ARBA" id="ARBA00012417"/>
    </source>
</evidence>
<evidence type="ECO:0000256" key="6">
    <source>
        <dbReference type="ARBA" id="ARBA00022932"/>
    </source>
</evidence>
<keyword evidence="3" id="KW-0808">Transferase</keyword>
<gene>
    <name evidence="12" type="primary">holA</name>
    <name evidence="12" type="ORF">theurythT_06880</name>
</gene>
<dbReference type="Gene3D" id="1.10.8.60">
    <property type="match status" value="1"/>
</dbReference>
<dbReference type="PANTHER" id="PTHR34388:SF1">
    <property type="entry name" value="DNA POLYMERASE III SUBUNIT DELTA"/>
    <property type="match status" value="1"/>
</dbReference>
<comment type="similarity">
    <text evidence="7">Belongs to the DNA polymerase HolA subunit family.</text>
</comment>
<dbReference type="EMBL" id="BSSU01000003">
    <property type="protein sequence ID" value="GLX81236.1"/>
    <property type="molecule type" value="Genomic_DNA"/>
</dbReference>
<dbReference type="Pfam" id="PF06144">
    <property type="entry name" value="DNA_pol3_delta"/>
    <property type="match status" value="1"/>
</dbReference>